<evidence type="ECO:0000256" key="1">
    <source>
        <dbReference type="ARBA" id="ARBA00007129"/>
    </source>
</evidence>
<dbReference type="Pfam" id="PF01167">
    <property type="entry name" value="Tub"/>
    <property type="match status" value="1"/>
</dbReference>
<dbReference type="PRINTS" id="PR01573">
    <property type="entry name" value="SUPERTUBBY"/>
</dbReference>
<evidence type="ECO:0000256" key="2">
    <source>
        <dbReference type="SAM" id="MobiDB-lite"/>
    </source>
</evidence>
<comment type="similarity">
    <text evidence="1">Belongs to the TUB family.</text>
</comment>
<dbReference type="PROSITE" id="PS01201">
    <property type="entry name" value="TUB_2"/>
    <property type="match status" value="1"/>
</dbReference>
<feature type="domain" description="Tubby C-terminal" evidence="3">
    <location>
        <begin position="63"/>
        <end position="349"/>
    </location>
</feature>
<evidence type="ECO:0000313" key="5">
    <source>
        <dbReference type="Proteomes" id="UP001179952"/>
    </source>
</evidence>
<reference evidence="4" key="1">
    <citation type="journal article" date="2023" name="Nat. Commun.">
        <title>Diploid and tetraploid genomes of Acorus and the evolution of monocots.</title>
        <authorList>
            <person name="Ma L."/>
            <person name="Liu K.W."/>
            <person name="Li Z."/>
            <person name="Hsiao Y.Y."/>
            <person name="Qi Y."/>
            <person name="Fu T."/>
            <person name="Tang G.D."/>
            <person name="Zhang D."/>
            <person name="Sun W.H."/>
            <person name="Liu D.K."/>
            <person name="Li Y."/>
            <person name="Chen G.Z."/>
            <person name="Liu X.D."/>
            <person name="Liao X.Y."/>
            <person name="Jiang Y.T."/>
            <person name="Yu X."/>
            <person name="Hao Y."/>
            <person name="Huang J."/>
            <person name="Zhao X.W."/>
            <person name="Ke S."/>
            <person name="Chen Y.Y."/>
            <person name="Wu W.L."/>
            <person name="Hsu J.L."/>
            <person name="Lin Y.F."/>
            <person name="Huang M.D."/>
            <person name="Li C.Y."/>
            <person name="Huang L."/>
            <person name="Wang Z.W."/>
            <person name="Zhao X."/>
            <person name="Zhong W.Y."/>
            <person name="Peng D.H."/>
            <person name="Ahmad S."/>
            <person name="Lan S."/>
            <person name="Zhang J.S."/>
            <person name="Tsai W.C."/>
            <person name="Van de Peer Y."/>
            <person name="Liu Z.J."/>
        </authorList>
    </citation>
    <scope>NUCLEOTIDE SEQUENCE</scope>
    <source>
        <strain evidence="4">SCP</strain>
    </source>
</reference>
<dbReference type="AlphaFoldDB" id="A0AAV9BAU5"/>
<feature type="region of interest" description="Disordered" evidence="2">
    <location>
        <begin position="15"/>
        <end position="44"/>
    </location>
</feature>
<name>A0AAV9BAU5_ACOGR</name>
<gene>
    <name evidence="4" type="ORF">QJS04_geneDACA013193</name>
</gene>
<dbReference type="InterPro" id="IPR000007">
    <property type="entry name" value="Tubby_C"/>
</dbReference>
<dbReference type="SUPFAM" id="SSF54518">
    <property type="entry name" value="Tubby C-terminal domain-like"/>
    <property type="match status" value="1"/>
</dbReference>
<evidence type="ECO:0000259" key="3">
    <source>
        <dbReference type="Pfam" id="PF01167"/>
    </source>
</evidence>
<keyword evidence="5" id="KW-1185">Reference proteome</keyword>
<protein>
    <submittedName>
        <fullName evidence="4">Tubby-like F-box protein 10</fullName>
    </submittedName>
</protein>
<evidence type="ECO:0000313" key="4">
    <source>
        <dbReference type="EMBL" id="KAK1273765.1"/>
    </source>
</evidence>
<reference evidence="4" key="2">
    <citation type="submission" date="2023-06" db="EMBL/GenBank/DDBJ databases">
        <authorList>
            <person name="Ma L."/>
            <person name="Liu K.-W."/>
            <person name="Li Z."/>
            <person name="Hsiao Y.-Y."/>
            <person name="Qi Y."/>
            <person name="Fu T."/>
            <person name="Tang G."/>
            <person name="Zhang D."/>
            <person name="Sun W.-H."/>
            <person name="Liu D.-K."/>
            <person name="Li Y."/>
            <person name="Chen G.-Z."/>
            <person name="Liu X.-D."/>
            <person name="Liao X.-Y."/>
            <person name="Jiang Y.-T."/>
            <person name="Yu X."/>
            <person name="Hao Y."/>
            <person name="Huang J."/>
            <person name="Zhao X.-W."/>
            <person name="Ke S."/>
            <person name="Chen Y.-Y."/>
            <person name="Wu W.-L."/>
            <person name="Hsu J.-L."/>
            <person name="Lin Y.-F."/>
            <person name="Huang M.-D."/>
            <person name="Li C.-Y."/>
            <person name="Huang L."/>
            <person name="Wang Z.-W."/>
            <person name="Zhao X."/>
            <person name="Zhong W.-Y."/>
            <person name="Peng D.-H."/>
            <person name="Ahmad S."/>
            <person name="Lan S."/>
            <person name="Zhang J.-S."/>
            <person name="Tsai W.-C."/>
            <person name="Van De Peer Y."/>
            <person name="Liu Z.-J."/>
        </authorList>
    </citation>
    <scope>NUCLEOTIDE SEQUENCE</scope>
    <source>
        <strain evidence="4">SCP</strain>
        <tissue evidence="4">Leaves</tissue>
    </source>
</reference>
<accession>A0AAV9BAU5</accession>
<dbReference type="PANTHER" id="PTHR16517:SF86">
    <property type="entry name" value="TUBBY-LIKE F-BOX PROTEIN 1"/>
    <property type="match status" value="1"/>
</dbReference>
<sequence>MMQLKSIVRDGIGSLSRRGRSRRKSVEEEGPLSFDGGEEAEGGKCWARLSPDSSTKLTFPISLKQPGPRSSSIQCYIKRNKATLTYHLYLGLDTEKGKFLLAAKKTRRPTHAEYVISLVADDVSPNSVNYMGKLRSNFLGTKFTIYDNQPPCTRAVTSTARSSRQFHSRKVSPKVPSCSYEIAHIAYELNMLKTRGPRRMWCTMHSIPSTALEPNGSVPCHNDDNPLHSLEDPFSSLSLFEESKFDGPLIMKNQAPRWHEHLQCYCLNFHGRVTIGSVKNFQLIAASEEEQATTITTSSKTMSQSSKHIDPEKIILQFGRIGKDLFTMDYRYPLSAFEAFGICLSSFDTKLACE</sequence>
<dbReference type="InterPro" id="IPR025659">
    <property type="entry name" value="Tubby-like_C"/>
</dbReference>
<proteinExistence type="inferred from homology"/>
<dbReference type="PANTHER" id="PTHR16517">
    <property type="entry name" value="TUBBY-RELATED"/>
    <property type="match status" value="1"/>
</dbReference>
<comment type="caution">
    <text evidence="4">The sequence shown here is derived from an EMBL/GenBank/DDBJ whole genome shotgun (WGS) entry which is preliminary data.</text>
</comment>
<dbReference type="Proteomes" id="UP001179952">
    <property type="component" value="Unassembled WGS sequence"/>
</dbReference>
<organism evidence="4 5">
    <name type="scientific">Acorus gramineus</name>
    <name type="common">Dwarf sweet flag</name>
    <dbReference type="NCBI Taxonomy" id="55184"/>
    <lineage>
        <taxon>Eukaryota</taxon>
        <taxon>Viridiplantae</taxon>
        <taxon>Streptophyta</taxon>
        <taxon>Embryophyta</taxon>
        <taxon>Tracheophyta</taxon>
        <taxon>Spermatophyta</taxon>
        <taxon>Magnoliopsida</taxon>
        <taxon>Liliopsida</taxon>
        <taxon>Acoraceae</taxon>
        <taxon>Acorus</taxon>
    </lineage>
</organism>
<dbReference type="InterPro" id="IPR018066">
    <property type="entry name" value="Tubby_C_CS"/>
</dbReference>
<dbReference type="Gene3D" id="3.20.90.10">
    <property type="entry name" value="Tubby Protein, Chain A"/>
    <property type="match status" value="1"/>
</dbReference>
<dbReference type="EMBL" id="JAUJYN010000004">
    <property type="protein sequence ID" value="KAK1273765.1"/>
    <property type="molecule type" value="Genomic_DNA"/>
</dbReference>